<dbReference type="CTD" id="8409"/>
<accession>A0A6J1M914</accession>
<dbReference type="GO" id="GO:0051082">
    <property type="term" value="F:unfolded protein binding"/>
    <property type="evidence" value="ECO:0007669"/>
    <property type="project" value="InterPro"/>
</dbReference>
<dbReference type="AlphaFoldDB" id="A0A6J1M914"/>
<dbReference type="GO" id="GO:0005737">
    <property type="term" value="C:cytoplasm"/>
    <property type="evidence" value="ECO:0007669"/>
    <property type="project" value="TreeGrafter"/>
</dbReference>
<dbReference type="GO" id="GO:0006457">
    <property type="term" value="P:protein folding"/>
    <property type="evidence" value="ECO:0007669"/>
    <property type="project" value="InterPro"/>
</dbReference>
<evidence type="ECO:0000313" key="5">
    <source>
        <dbReference type="RefSeq" id="XP_023173408.1"/>
    </source>
</evidence>
<evidence type="ECO:0000313" key="4">
    <source>
        <dbReference type="Proteomes" id="UP000504633"/>
    </source>
</evidence>
<dbReference type="CDD" id="cd23158">
    <property type="entry name" value="Prefoldin_UXT"/>
    <property type="match status" value="1"/>
</dbReference>
<dbReference type="OrthoDB" id="433124at2759"/>
<dbReference type="SUPFAM" id="SSF46579">
    <property type="entry name" value="Prefoldin"/>
    <property type="match status" value="1"/>
</dbReference>
<dbReference type="KEGG" id="dhe:111601160"/>
<dbReference type="InterPro" id="IPR004127">
    <property type="entry name" value="Prefoldin_subunit_alpha"/>
</dbReference>
<gene>
    <name evidence="5" type="primary">LOC111601160</name>
</gene>
<evidence type="ECO:0000256" key="1">
    <source>
        <dbReference type="ARBA" id="ARBA00007666"/>
    </source>
</evidence>
<dbReference type="Pfam" id="PF02996">
    <property type="entry name" value="Prefoldin"/>
    <property type="match status" value="1"/>
</dbReference>
<organism evidence="4 5">
    <name type="scientific">Drosophila hydei</name>
    <name type="common">Fruit fly</name>
    <dbReference type="NCBI Taxonomy" id="7224"/>
    <lineage>
        <taxon>Eukaryota</taxon>
        <taxon>Metazoa</taxon>
        <taxon>Ecdysozoa</taxon>
        <taxon>Arthropoda</taxon>
        <taxon>Hexapoda</taxon>
        <taxon>Insecta</taxon>
        <taxon>Pterygota</taxon>
        <taxon>Neoptera</taxon>
        <taxon>Endopterygota</taxon>
        <taxon>Diptera</taxon>
        <taxon>Brachycera</taxon>
        <taxon>Muscomorpha</taxon>
        <taxon>Ephydroidea</taxon>
        <taxon>Drosophilidae</taxon>
        <taxon>Drosophila</taxon>
    </lineage>
</organism>
<dbReference type="GeneID" id="111601160"/>
<dbReference type="Gene3D" id="1.10.287.370">
    <property type="match status" value="1"/>
</dbReference>
<feature type="coiled-coil region" evidence="3">
    <location>
        <begin position="19"/>
        <end position="46"/>
    </location>
</feature>
<evidence type="ECO:0000256" key="3">
    <source>
        <dbReference type="SAM" id="Coils"/>
    </source>
</evidence>
<proteinExistence type="inferred from homology"/>
<reference evidence="5" key="1">
    <citation type="submission" date="2025-08" db="UniProtKB">
        <authorList>
            <consortium name="RefSeq"/>
        </authorList>
    </citation>
    <scope>IDENTIFICATION</scope>
    <source>
        <strain evidence="5">15085-1641.00</strain>
        <tissue evidence="5">Whole body</tissue>
    </source>
</reference>
<dbReference type="GO" id="GO:1990113">
    <property type="term" value="P:RNA polymerase I assembly"/>
    <property type="evidence" value="ECO:0007669"/>
    <property type="project" value="TreeGrafter"/>
</dbReference>
<dbReference type="OMA" id="HMPDGYK"/>
<keyword evidence="3" id="KW-0175">Coiled coil</keyword>
<comment type="similarity">
    <text evidence="2">Belongs to the prefoldin subunit alpha family.</text>
</comment>
<dbReference type="GO" id="GO:0003714">
    <property type="term" value="F:transcription corepressor activity"/>
    <property type="evidence" value="ECO:0007669"/>
    <property type="project" value="InterPro"/>
</dbReference>
<dbReference type="RefSeq" id="XP_023173408.1">
    <property type="nucleotide sequence ID" value="XM_023317640.2"/>
</dbReference>
<dbReference type="GO" id="GO:1990115">
    <property type="term" value="P:RNA polymerase III assembly"/>
    <property type="evidence" value="ECO:0007669"/>
    <property type="project" value="TreeGrafter"/>
</dbReference>
<keyword evidence="4" id="KW-1185">Reference proteome</keyword>
<dbReference type="GO" id="GO:0016272">
    <property type="term" value="C:prefoldin complex"/>
    <property type="evidence" value="ECO:0007669"/>
    <property type="project" value="InterPro"/>
</dbReference>
<dbReference type="PANTHER" id="PTHR12674:SF2">
    <property type="entry name" value="PREFOLDIN SUBUNIT 5"/>
    <property type="match status" value="1"/>
</dbReference>
<evidence type="ECO:0000256" key="2">
    <source>
        <dbReference type="ARBA" id="ARBA00010048"/>
    </source>
</evidence>
<dbReference type="PRINTS" id="PR01502">
    <property type="entry name" value="UXTPROTEIN"/>
</dbReference>
<dbReference type="InterPro" id="IPR003994">
    <property type="entry name" value="UXT"/>
</dbReference>
<dbReference type="InterPro" id="IPR009053">
    <property type="entry name" value="Prefoldin"/>
</dbReference>
<name>A0A6J1M914_DROHY</name>
<protein>
    <submittedName>
        <fullName evidence="5">Protein UXT</fullName>
    </submittedName>
</protein>
<dbReference type="InterPro" id="IPR011599">
    <property type="entry name" value="PFD_alpha_archaea"/>
</dbReference>
<dbReference type="GO" id="GO:0000122">
    <property type="term" value="P:negative regulation of transcription by RNA polymerase II"/>
    <property type="evidence" value="ECO:0007669"/>
    <property type="project" value="InterPro"/>
</dbReference>
<dbReference type="NCBIfam" id="TIGR00293">
    <property type="entry name" value="prefoldin subunit alpha"/>
    <property type="match status" value="1"/>
</dbReference>
<dbReference type="Proteomes" id="UP000504633">
    <property type="component" value="Unplaced"/>
</dbReference>
<dbReference type="PANTHER" id="PTHR12674">
    <property type="entry name" value="PREFOLDIN SUBUNIT 5"/>
    <property type="match status" value="1"/>
</dbReference>
<dbReference type="GO" id="GO:1990114">
    <property type="term" value="P:RNA polymerase II core complex assembly"/>
    <property type="evidence" value="ECO:0007669"/>
    <property type="project" value="TreeGrafter"/>
</dbReference>
<comment type="similarity">
    <text evidence="1">Belongs to the UXT family.</text>
</comment>
<dbReference type="FunFam" id="1.10.287.370:FF:000034">
    <property type="entry name" value="GM15993"/>
    <property type="match status" value="1"/>
</dbReference>
<sequence>MHEIEAHKARITRIEEFINDVLKEDLKRLEQCLNQFNEEIMEYVQLKNTLQTFGEHMPDGYKTQVNIGSNIFMQARVKQMDKILVNVGKELFLEMSMPEAISFSDVRVKILTKQADVVREESVKKRSQIKMALIAISEREKLLQQQDER</sequence>